<feature type="transmembrane region" description="Helical" evidence="14">
    <location>
        <begin position="257"/>
        <end position="278"/>
    </location>
</feature>
<protein>
    <submittedName>
        <fullName evidence="17">Potassium channel subfamily K member 2</fullName>
    </submittedName>
</protein>
<keyword evidence="3 12" id="KW-0813">Transport</keyword>
<dbReference type="Proteomes" id="UP000694843">
    <property type="component" value="Unplaced"/>
</dbReference>
<evidence type="ECO:0000259" key="15">
    <source>
        <dbReference type="Pfam" id="PF07885"/>
    </source>
</evidence>
<organism evidence="16 17">
    <name type="scientific">Hyalella azteca</name>
    <name type="common">Amphipod</name>
    <dbReference type="NCBI Taxonomy" id="294128"/>
    <lineage>
        <taxon>Eukaryota</taxon>
        <taxon>Metazoa</taxon>
        <taxon>Ecdysozoa</taxon>
        <taxon>Arthropoda</taxon>
        <taxon>Crustacea</taxon>
        <taxon>Multicrustacea</taxon>
        <taxon>Malacostraca</taxon>
        <taxon>Eumalacostraca</taxon>
        <taxon>Peracarida</taxon>
        <taxon>Amphipoda</taxon>
        <taxon>Senticaudata</taxon>
        <taxon>Talitrida</taxon>
        <taxon>Talitroidea</taxon>
        <taxon>Hyalellidae</taxon>
        <taxon>Hyalella</taxon>
    </lineage>
</organism>
<dbReference type="GeneID" id="108667051"/>
<dbReference type="PANTHER" id="PTHR11003:SF338">
    <property type="entry name" value="PROTEIN CBG03693"/>
    <property type="match status" value="1"/>
</dbReference>
<comment type="subcellular location">
    <subcellularLocation>
        <location evidence="1">Membrane</location>
        <topology evidence="1">Multi-pass membrane protein</topology>
    </subcellularLocation>
</comment>
<evidence type="ECO:0000256" key="13">
    <source>
        <dbReference type="SAM" id="MobiDB-lite"/>
    </source>
</evidence>
<evidence type="ECO:0000256" key="9">
    <source>
        <dbReference type="ARBA" id="ARBA00023065"/>
    </source>
</evidence>
<keyword evidence="4" id="KW-0633">Potassium transport</keyword>
<feature type="transmembrane region" description="Helical" evidence="14">
    <location>
        <begin position="190"/>
        <end position="212"/>
    </location>
</feature>
<reference evidence="17" key="1">
    <citation type="submission" date="2025-08" db="UniProtKB">
        <authorList>
            <consortium name="RefSeq"/>
        </authorList>
    </citation>
    <scope>IDENTIFICATION</scope>
    <source>
        <tissue evidence="17">Whole organism</tissue>
    </source>
</reference>
<comment type="similarity">
    <text evidence="2 12">Belongs to the two pore domain potassium channel (TC 1.A.1.8) family.</text>
</comment>
<evidence type="ECO:0000256" key="6">
    <source>
        <dbReference type="ARBA" id="ARBA00022826"/>
    </source>
</evidence>
<gene>
    <name evidence="17" type="primary">LOC108667051</name>
</gene>
<feature type="compositionally biased region" description="Low complexity" evidence="13">
    <location>
        <begin position="397"/>
        <end position="418"/>
    </location>
</feature>
<evidence type="ECO:0000313" key="16">
    <source>
        <dbReference type="Proteomes" id="UP000694843"/>
    </source>
</evidence>
<evidence type="ECO:0000313" key="17">
    <source>
        <dbReference type="RefSeq" id="XP_018009522.1"/>
    </source>
</evidence>
<dbReference type="GO" id="GO:0005886">
    <property type="term" value="C:plasma membrane"/>
    <property type="evidence" value="ECO:0007669"/>
    <property type="project" value="TreeGrafter"/>
</dbReference>
<feature type="region of interest" description="Disordered" evidence="13">
    <location>
        <begin position="395"/>
        <end position="420"/>
    </location>
</feature>
<dbReference type="SUPFAM" id="SSF81324">
    <property type="entry name" value="Voltage-gated potassium channels"/>
    <property type="match status" value="2"/>
</dbReference>
<name>A0A8B7N6L0_HYAAZ</name>
<feature type="transmembrane region" description="Helical" evidence="14">
    <location>
        <begin position="219"/>
        <end position="237"/>
    </location>
</feature>
<evidence type="ECO:0000256" key="2">
    <source>
        <dbReference type="ARBA" id="ARBA00006666"/>
    </source>
</evidence>
<dbReference type="PANTHER" id="PTHR11003">
    <property type="entry name" value="POTASSIUM CHANNEL, SUBFAMILY K"/>
    <property type="match status" value="1"/>
</dbReference>
<dbReference type="GO" id="GO:0015271">
    <property type="term" value="F:outward rectifier potassium channel activity"/>
    <property type="evidence" value="ECO:0007669"/>
    <property type="project" value="TreeGrafter"/>
</dbReference>
<dbReference type="KEGG" id="hazt:108667051"/>
<proteinExistence type="inferred from homology"/>
<feature type="transmembrane region" description="Helical" evidence="14">
    <location>
        <begin position="7"/>
        <end position="29"/>
    </location>
</feature>
<keyword evidence="11 12" id="KW-0407">Ion channel</keyword>
<evidence type="ECO:0000256" key="3">
    <source>
        <dbReference type="ARBA" id="ARBA00022448"/>
    </source>
</evidence>
<dbReference type="GO" id="GO:0022841">
    <property type="term" value="F:potassium ion leak channel activity"/>
    <property type="evidence" value="ECO:0007669"/>
    <property type="project" value="TreeGrafter"/>
</dbReference>
<dbReference type="InterPro" id="IPR003280">
    <property type="entry name" value="2pore_dom_K_chnl"/>
</dbReference>
<keyword evidence="10 14" id="KW-0472">Membrane</keyword>
<dbReference type="PRINTS" id="PR01333">
    <property type="entry name" value="2POREKCHANEL"/>
</dbReference>
<feature type="domain" description="Potassium channel" evidence="15">
    <location>
        <begin position="110"/>
        <end position="169"/>
    </location>
</feature>
<feature type="domain" description="Potassium channel" evidence="15">
    <location>
        <begin position="203"/>
        <end position="281"/>
    </location>
</feature>
<feature type="transmembrane region" description="Helical" evidence="14">
    <location>
        <begin position="148"/>
        <end position="170"/>
    </location>
</feature>
<feature type="transmembrane region" description="Helical" evidence="14">
    <location>
        <begin position="117"/>
        <end position="136"/>
    </location>
</feature>
<sequence>MRMSKKRWLVMLLVYIIYLLLGALVFQVLEAPSSRKEKLENEMAVHQLQLHSVETLLQLPDGDTKDQVLRMLHAVQDLYGPILPNDFNASANYSYEFISLVSNETLTDEYLMRDWDFWNAFFFSFITITTIGYGHLSPRTTIGQQFCILYSLFGIPLNTMVFVTLADFYSDYVMTSEDRKGGNGRTTAQVVNRALVYLMPGLLLFLIVPALIMMEVEGWTFLQSFYFAFITLTTIGFGDYVAGRPGYYSYWDFVYKIYLMLWTMFGLAYLIMIVSFLIDALKSDPVRMMEERTARLLQKRTARLQGLMNSFLEQHERVHSKANAIQLFREKLQGQDAGQDNPSFEIVDTSTEEQQISESLDSILKTAEEIIPGRSRHSSVVSLAGRKISTCSRLTIQSNGRRSSASSISSKGQSSSIAPPINLEVPVQQYPSRRRSTIVNAMVKILPKAVTERHFHTCHHGHSNMHYGNGDVDHDHSDMHVHGDCCKELLTLAVLVDKIERLLEMTKGDWNEPPDPNAAKINIEEGCENKIVTPGTPTSAPVAIYVTEAPPIDENVEIQRAEEVEEDKNSLQVESVKF</sequence>
<accession>A0A8B7N6L0</accession>
<keyword evidence="16" id="KW-1185">Reference proteome</keyword>
<evidence type="ECO:0000256" key="5">
    <source>
        <dbReference type="ARBA" id="ARBA00022692"/>
    </source>
</evidence>
<evidence type="ECO:0000256" key="14">
    <source>
        <dbReference type="SAM" id="Phobius"/>
    </source>
</evidence>
<keyword evidence="6" id="KW-0631">Potassium channel</keyword>
<dbReference type="InterPro" id="IPR013099">
    <property type="entry name" value="K_chnl_dom"/>
</dbReference>
<dbReference type="InterPro" id="IPR003092">
    <property type="entry name" value="2pore_dom_K_chnl_TASK"/>
</dbReference>
<dbReference type="Pfam" id="PF07885">
    <property type="entry name" value="Ion_trans_2"/>
    <property type="match status" value="2"/>
</dbReference>
<dbReference type="GO" id="GO:0030322">
    <property type="term" value="P:stabilization of membrane potential"/>
    <property type="evidence" value="ECO:0007669"/>
    <property type="project" value="TreeGrafter"/>
</dbReference>
<keyword evidence="5 12" id="KW-0812">Transmembrane</keyword>
<dbReference type="AlphaFoldDB" id="A0A8B7N6L0"/>
<evidence type="ECO:0000256" key="10">
    <source>
        <dbReference type="ARBA" id="ARBA00023136"/>
    </source>
</evidence>
<keyword evidence="8 14" id="KW-1133">Transmembrane helix</keyword>
<evidence type="ECO:0000256" key="7">
    <source>
        <dbReference type="ARBA" id="ARBA00022958"/>
    </source>
</evidence>
<dbReference type="Gene3D" id="1.10.287.70">
    <property type="match status" value="1"/>
</dbReference>
<evidence type="ECO:0000256" key="4">
    <source>
        <dbReference type="ARBA" id="ARBA00022538"/>
    </source>
</evidence>
<evidence type="ECO:0000256" key="1">
    <source>
        <dbReference type="ARBA" id="ARBA00004141"/>
    </source>
</evidence>
<dbReference type="OrthoDB" id="297496at2759"/>
<keyword evidence="7" id="KW-0630">Potassium</keyword>
<evidence type="ECO:0000256" key="12">
    <source>
        <dbReference type="RuleBase" id="RU003857"/>
    </source>
</evidence>
<dbReference type="PRINTS" id="PR01095">
    <property type="entry name" value="TASKCHANNEL"/>
</dbReference>
<dbReference type="RefSeq" id="XP_018009522.1">
    <property type="nucleotide sequence ID" value="XM_018154033.2"/>
</dbReference>
<evidence type="ECO:0000256" key="11">
    <source>
        <dbReference type="ARBA" id="ARBA00023303"/>
    </source>
</evidence>
<evidence type="ECO:0000256" key="8">
    <source>
        <dbReference type="ARBA" id="ARBA00022989"/>
    </source>
</evidence>
<keyword evidence="9 12" id="KW-0406">Ion transport</keyword>